<dbReference type="Proteomes" id="UP001526225">
    <property type="component" value="Unassembled WGS sequence"/>
</dbReference>
<name>A0ABT3E4C7_9LACO</name>
<gene>
    <name evidence="1" type="ORF">OIT44_03890</name>
</gene>
<proteinExistence type="predicted"/>
<protein>
    <submittedName>
        <fullName evidence="1">Uncharacterized protein</fullName>
    </submittedName>
</protein>
<sequence length="90" mass="10438">MLNGQDVEAVEACLDIPKNRRRTDMFYDSEIDSWYVNTTVKSHIKKYLKYITSFESVSVNEEGRVISVSGFMEDINSVNVRRKPDEVNND</sequence>
<dbReference type="EMBL" id="JAOZFE010000003">
    <property type="protein sequence ID" value="MCW0953215.1"/>
    <property type="molecule type" value="Genomic_DNA"/>
</dbReference>
<keyword evidence="2" id="KW-1185">Reference proteome</keyword>
<comment type="caution">
    <text evidence="1">The sequence shown here is derived from an EMBL/GenBank/DDBJ whole genome shotgun (WGS) entry which is preliminary data.</text>
</comment>
<organism evidence="1 2">
    <name type="scientific">Weissella ceti</name>
    <dbReference type="NCBI Taxonomy" id="759620"/>
    <lineage>
        <taxon>Bacteria</taxon>
        <taxon>Bacillati</taxon>
        <taxon>Bacillota</taxon>
        <taxon>Bacilli</taxon>
        <taxon>Lactobacillales</taxon>
        <taxon>Lactobacillaceae</taxon>
        <taxon>Weissella</taxon>
    </lineage>
</organism>
<evidence type="ECO:0000313" key="1">
    <source>
        <dbReference type="EMBL" id="MCW0953215.1"/>
    </source>
</evidence>
<evidence type="ECO:0000313" key="2">
    <source>
        <dbReference type="Proteomes" id="UP001526225"/>
    </source>
</evidence>
<dbReference type="RefSeq" id="WP_213409635.1">
    <property type="nucleotide sequence ID" value="NZ_CP074441.1"/>
</dbReference>
<accession>A0ABT3E4C7</accession>
<reference evidence="1 2" key="1">
    <citation type="submission" date="2022-10" db="EMBL/GenBank/DDBJ databases">
        <title>Weissella fermenti sp. nov., isolated from fermented cabbage.</title>
        <authorList>
            <person name="Lee J.K."/>
            <person name="Baek J.H."/>
            <person name="Choi D.G."/>
            <person name="Kim J.M."/>
            <person name="Jeon C.O."/>
        </authorList>
    </citation>
    <scope>NUCLEOTIDE SEQUENCE [LARGE SCALE GENOMIC DNA]</scope>
    <source>
        <strain evidence="1 2">KACC 18534</strain>
    </source>
</reference>